<dbReference type="Proteomes" id="UP000024635">
    <property type="component" value="Unassembled WGS sequence"/>
</dbReference>
<protein>
    <submittedName>
        <fullName evidence="1">Uncharacterized protein</fullName>
    </submittedName>
</protein>
<sequence>MFAYQQRFLFRILGAQLNDWMCRLDDIRCLKAASTYFGDFLSNCYHSYHGTAHCTELVAYSLRTSAIRLDYAVFSFFRVIPDYRRTMYCYGLKQNPKTDSVILSLYKYFPENAAYFERDGDNLLNALSCNQNVNKLEQ</sequence>
<accession>A0A016W7S5</accession>
<comment type="caution">
    <text evidence="1">The sequence shown here is derived from an EMBL/GenBank/DDBJ whole genome shotgun (WGS) entry which is preliminary data.</text>
</comment>
<dbReference type="OrthoDB" id="5868348at2759"/>
<dbReference type="AlphaFoldDB" id="A0A016W7S5"/>
<evidence type="ECO:0000313" key="1">
    <source>
        <dbReference type="EMBL" id="EYC35904.1"/>
    </source>
</evidence>
<reference evidence="2" key="1">
    <citation type="journal article" date="2015" name="Nat. Genet.">
        <title>The genome and transcriptome of the zoonotic hookworm Ancylostoma ceylanicum identify infection-specific gene families.</title>
        <authorList>
            <person name="Schwarz E.M."/>
            <person name="Hu Y."/>
            <person name="Antoshechkin I."/>
            <person name="Miller M.M."/>
            <person name="Sternberg P.W."/>
            <person name="Aroian R.V."/>
        </authorList>
    </citation>
    <scope>NUCLEOTIDE SEQUENCE</scope>
    <source>
        <strain evidence="2">HY135</strain>
    </source>
</reference>
<dbReference type="Gene3D" id="1.25.50.20">
    <property type="match status" value="1"/>
</dbReference>
<organism evidence="1 2">
    <name type="scientific">Ancylostoma ceylanicum</name>
    <dbReference type="NCBI Taxonomy" id="53326"/>
    <lineage>
        <taxon>Eukaryota</taxon>
        <taxon>Metazoa</taxon>
        <taxon>Ecdysozoa</taxon>
        <taxon>Nematoda</taxon>
        <taxon>Chromadorea</taxon>
        <taxon>Rhabditida</taxon>
        <taxon>Rhabditina</taxon>
        <taxon>Rhabditomorpha</taxon>
        <taxon>Strongyloidea</taxon>
        <taxon>Ancylostomatidae</taxon>
        <taxon>Ancylostomatinae</taxon>
        <taxon>Ancylostoma</taxon>
    </lineage>
</organism>
<gene>
    <name evidence="1" type="primary">Acey_s0960.g3219</name>
    <name evidence="1" type="ORF">Y032_0960g3219</name>
</gene>
<dbReference type="EMBL" id="JARK01000560">
    <property type="protein sequence ID" value="EYC35904.1"/>
    <property type="molecule type" value="Genomic_DNA"/>
</dbReference>
<name>A0A016W7S5_9BILA</name>
<proteinExistence type="predicted"/>
<evidence type="ECO:0000313" key="2">
    <source>
        <dbReference type="Proteomes" id="UP000024635"/>
    </source>
</evidence>
<keyword evidence="2" id="KW-1185">Reference proteome</keyword>